<evidence type="ECO:0000313" key="1">
    <source>
        <dbReference type="EMBL" id="KRO60556.1"/>
    </source>
</evidence>
<organism evidence="1 2">
    <name type="scientific">Verrucomicrobia subdivision 6 bacterium BACL9 MAG-120507-bin52</name>
    <dbReference type="NCBI Taxonomy" id="1655590"/>
    <lineage>
        <taxon>Bacteria</taxon>
        <taxon>Pseudomonadati</taxon>
        <taxon>Verrucomicrobiota</taxon>
        <taxon>Verrucomicrobiia</taxon>
        <taxon>Verrucomicrobiales</taxon>
        <taxon>Verrucomicrobia subdivision 6</taxon>
    </lineage>
</organism>
<reference evidence="1 2" key="1">
    <citation type="submission" date="2015-10" db="EMBL/GenBank/DDBJ databases">
        <title>Metagenome-Assembled Genomes uncover a global brackish microbiome.</title>
        <authorList>
            <person name="Hugerth L.W."/>
            <person name="Larsson J."/>
            <person name="Alneberg J."/>
            <person name="Lindh M.V."/>
            <person name="Legrand C."/>
            <person name="Pinhassi J."/>
            <person name="Andersson A.F."/>
        </authorList>
    </citation>
    <scope>NUCLEOTIDE SEQUENCE [LARGE SCALE GENOMIC DNA]</scope>
    <source>
        <strain evidence="1">BACL18 MAG-120507-bin52</strain>
    </source>
</reference>
<dbReference type="EMBL" id="LIBO01000278">
    <property type="protein sequence ID" value="KRO60556.1"/>
    <property type="molecule type" value="Genomic_DNA"/>
</dbReference>
<dbReference type="AlphaFoldDB" id="A0A0R2RDB7"/>
<gene>
    <name evidence="1" type="ORF">ABR82_03390</name>
</gene>
<sequence>MAERQVIAFLDGVVVQMDADQAWGETAQMLSVIEEAEFMFGGGVTEVVPVTEGGGRETRENPIPEIIGWNFARVFAAFEAEAEPQGLGALTEAE</sequence>
<proteinExistence type="predicted"/>
<accession>A0A0R2RDB7</accession>
<protein>
    <submittedName>
        <fullName evidence="1">Uncharacterized protein</fullName>
    </submittedName>
</protein>
<comment type="caution">
    <text evidence="1">The sequence shown here is derived from an EMBL/GenBank/DDBJ whole genome shotgun (WGS) entry which is preliminary data.</text>
</comment>
<evidence type="ECO:0000313" key="2">
    <source>
        <dbReference type="Proteomes" id="UP000051269"/>
    </source>
</evidence>
<dbReference type="Proteomes" id="UP000051269">
    <property type="component" value="Unassembled WGS sequence"/>
</dbReference>
<name>A0A0R2RDB7_9BACT</name>